<organism evidence="2 3">
    <name type="scientific">Magnaporthiopsis poae (strain ATCC 64411 / 73-15)</name>
    <name type="common">Kentucky bluegrass fungus</name>
    <name type="synonym">Magnaporthe poae</name>
    <dbReference type="NCBI Taxonomy" id="644358"/>
    <lineage>
        <taxon>Eukaryota</taxon>
        <taxon>Fungi</taxon>
        <taxon>Dikarya</taxon>
        <taxon>Ascomycota</taxon>
        <taxon>Pezizomycotina</taxon>
        <taxon>Sordariomycetes</taxon>
        <taxon>Sordariomycetidae</taxon>
        <taxon>Magnaporthales</taxon>
        <taxon>Magnaporthaceae</taxon>
        <taxon>Magnaporthiopsis</taxon>
    </lineage>
</organism>
<evidence type="ECO:0000313" key="3">
    <source>
        <dbReference type="Proteomes" id="UP000011715"/>
    </source>
</evidence>
<dbReference type="EMBL" id="GL877087">
    <property type="protein sequence ID" value="KLU93076.1"/>
    <property type="molecule type" value="Genomic_DNA"/>
</dbReference>
<reference evidence="1" key="3">
    <citation type="submission" date="2011-03" db="EMBL/GenBank/DDBJ databases">
        <title>Annotation of Magnaporthe poae ATCC 64411.</title>
        <authorList>
            <person name="Ma L.-J."/>
            <person name="Dead R."/>
            <person name="Young S.K."/>
            <person name="Zeng Q."/>
            <person name="Gargeya S."/>
            <person name="Fitzgerald M."/>
            <person name="Haas B."/>
            <person name="Abouelleil A."/>
            <person name="Alvarado L."/>
            <person name="Arachchi H.M."/>
            <person name="Berlin A."/>
            <person name="Brown A."/>
            <person name="Chapman S.B."/>
            <person name="Chen Z."/>
            <person name="Dunbar C."/>
            <person name="Freedman E."/>
            <person name="Gearin G."/>
            <person name="Gellesch M."/>
            <person name="Goldberg J."/>
            <person name="Griggs A."/>
            <person name="Gujja S."/>
            <person name="Heiman D."/>
            <person name="Howarth C."/>
            <person name="Larson L."/>
            <person name="Lui A."/>
            <person name="MacDonald P.J.P."/>
            <person name="Mehta T."/>
            <person name="Montmayeur A."/>
            <person name="Murphy C."/>
            <person name="Neiman D."/>
            <person name="Pearson M."/>
            <person name="Priest M."/>
            <person name="Roberts A."/>
            <person name="Saif S."/>
            <person name="Shea T."/>
            <person name="Shenoy N."/>
            <person name="Sisk P."/>
            <person name="Stolte C."/>
            <person name="Sykes S."/>
            <person name="Yandava C."/>
            <person name="Wortman J."/>
            <person name="Nusbaum C."/>
            <person name="Birren B."/>
        </authorList>
    </citation>
    <scope>NUCLEOTIDE SEQUENCE</scope>
    <source>
        <strain evidence="1">ATCC 64411</strain>
    </source>
</reference>
<reference evidence="2" key="5">
    <citation type="submission" date="2015-06" db="UniProtKB">
        <authorList>
            <consortium name="EnsemblFungi"/>
        </authorList>
    </citation>
    <scope>IDENTIFICATION</scope>
    <source>
        <strain evidence="2">ATCC 64411</strain>
    </source>
</reference>
<evidence type="ECO:0000313" key="1">
    <source>
        <dbReference type="EMBL" id="KLU93076.1"/>
    </source>
</evidence>
<reference evidence="1" key="2">
    <citation type="submission" date="2010-05" db="EMBL/GenBank/DDBJ databases">
        <title>The Genome Sequence of Magnaporthe poae strain ATCC 64411.</title>
        <authorList>
            <consortium name="The Broad Institute Genome Sequencing Platform"/>
            <consortium name="Broad Institute Genome Sequencing Center for Infectious Disease"/>
            <person name="Ma L.-J."/>
            <person name="Dead R."/>
            <person name="Young S."/>
            <person name="Zeng Q."/>
            <person name="Koehrsen M."/>
            <person name="Alvarado L."/>
            <person name="Berlin A."/>
            <person name="Chapman S.B."/>
            <person name="Chen Z."/>
            <person name="Freedman E."/>
            <person name="Gellesch M."/>
            <person name="Goldberg J."/>
            <person name="Griggs A."/>
            <person name="Gujja S."/>
            <person name="Heilman E.R."/>
            <person name="Heiman D."/>
            <person name="Hepburn T."/>
            <person name="Howarth C."/>
            <person name="Jen D."/>
            <person name="Larson L."/>
            <person name="Mehta T."/>
            <person name="Neiman D."/>
            <person name="Pearson M."/>
            <person name="Roberts A."/>
            <person name="Saif S."/>
            <person name="Shea T."/>
            <person name="Shenoy N."/>
            <person name="Sisk P."/>
            <person name="Stolte C."/>
            <person name="Sykes S."/>
            <person name="Walk T."/>
            <person name="White J."/>
            <person name="Yandava C."/>
            <person name="Haas B."/>
            <person name="Nusbaum C."/>
            <person name="Birren B."/>
        </authorList>
    </citation>
    <scope>NUCLEOTIDE SEQUENCE</scope>
    <source>
        <strain evidence="1">ATCC 64411</strain>
    </source>
</reference>
<keyword evidence="3" id="KW-1185">Reference proteome</keyword>
<proteinExistence type="predicted"/>
<evidence type="ECO:0000313" key="2">
    <source>
        <dbReference type="EnsemblFungi" id="MAPG_12017T0"/>
    </source>
</evidence>
<reference evidence="2" key="4">
    <citation type="journal article" date="2015" name="G3 (Bethesda)">
        <title>Genome sequences of three phytopathogenic species of the Magnaporthaceae family of fungi.</title>
        <authorList>
            <person name="Okagaki L.H."/>
            <person name="Nunes C.C."/>
            <person name="Sailsbery J."/>
            <person name="Clay B."/>
            <person name="Brown D."/>
            <person name="John T."/>
            <person name="Oh Y."/>
            <person name="Young N."/>
            <person name="Fitzgerald M."/>
            <person name="Haas B.J."/>
            <person name="Zeng Q."/>
            <person name="Young S."/>
            <person name="Adiconis X."/>
            <person name="Fan L."/>
            <person name="Levin J.Z."/>
            <person name="Mitchell T.K."/>
            <person name="Okubara P.A."/>
            <person name="Farman M.L."/>
            <person name="Kohn L.M."/>
            <person name="Birren B."/>
            <person name="Ma L.-J."/>
            <person name="Dean R.A."/>
        </authorList>
    </citation>
    <scope>NUCLEOTIDE SEQUENCE</scope>
    <source>
        <strain evidence="2">ATCC 64411 / 73-15</strain>
    </source>
</reference>
<reference evidence="3" key="1">
    <citation type="submission" date="2010-05" db="EMBL/GenBank/DDBJ databases">
        <title>The genome sequence of Magnaporthe poae strain ATCC 64411.</title>
        <authorList>
            <person name="Ma L.-J."/>
            <person name="Dead R."/>
            <person name="Young S."/>
            <person name="Zeng Q."/>
            <person name="Koehrsen M."/>
            <person name="Alvarado L."/>
            <person name="Berlin A."/>
            <person name="Chapman S.B."/>
            <person name="Chen Z."/>
            <person name="Freedman E."/>
            <person name="Gellesch M."/>
            <person name="Goldberg J."/>
            <person name="Griggs A."/>
            <person name="Gujja S."/>
            <person name="Heilman E.R."/>
            <person name="Heiman D."/>
            <person name="Hepburn T."/>
            <person name="Howarth C."/>
            <person name="Jen D."/>
            <person name="Larson L."/>
            <person name="Mehta T."/>
            <person name="Neiman D."/>
            <person name="Pearson M."/>
            <person name="Roberts A."/>
            <person name="Saif S."/>
            <person name="Shea T."/>
            <person name="Shenoy N."/>
            <person name="Sisk P."/>
            <person name="Stolte C."/>
            <person name="Sykes S."/>
            <person name="Walk T."/>
            <person name="White J."/>
            <person name="Yandava C."/>
            <person name="Haas B."/>
            <person name="Nusbaum C."/>
            <person name="Birren B."/>
        </authorList>
    </citation>
    <scope>NUCLEOTIDE SEQUENCE [LARGE SCALE GENOMIC DNA]</scope>
    <source>
        <strain evidence="3">ATCC 64411 / 73-15</strain>
    </source>
</reference>
<dbReference type="OrthoDB" id="29061at2759"/>
<dbReference type="VEuPathDB" id="FungiDB:MAPG_12017"/>
<dbReference type="AlphaFoldDB" id="A0A0C4EGN9"/>
<accession>A0A0C4EGN9</accession>
<name>A0A0C4EGN9_MAGP6</name>
<sequence length="104" mass="11320">MVASGMLRAVIEPPLSAGAGVPCLVFLDNDNDGRSEHELARQIADAAGRISHLAAEYRATKERLGTSKDLIRLAIKEQKRDKDNKDAGLDLNNIMADDDEDIMS</sequence>
<dbReference type="STRING" id="644358.A0A0C4EGN9"/>
<protein>
    <submittedName>
        <fullName evidence="1 2">Uncharacterized protein</fullName>
    </submittedName>
</protein>
<dbReference type="EnsemblFungi" id="MAPG_12017T0">
    <property type="protein sequence ID" value="MAPG_12017T0"/>
    <property type="gene ID" value="MAPG_12017"/>
</dbReference>
<dbReference type="Proteomes" id="UP000011715">
    <property type="component" value="Unassembled WGS sequence"/>
</dbReference>
<dbReference type="EMBL" id="ADBL01003022">
    <property type="status" value="NOT_ANNOTATED_CDS"/>
    <property type="molecule type" value="Genomic_DNA"/>
</dbReference>
<gene>
    <name evidence="1" type="ORF">MAPG_12017</name>
</gene>